<dbReference type="Proteomes" id="UP001596097">
    <property type="component" value="Unassembled WGS sequence"/>
</dbReference>
<evidence type="ECO:0000313" key="3">
    <source>
        <dbReference type="Proteomes" id="UP001596097"/>
    </source>
</evidence>
<keyword evidence="3" id="KW-1185">Reference proteome</keyword>
<comment type="caution">
    <text evidence="2">The sequence shown here is derived from an EMBL/GenBank/DDBJ whole genome shotgun (WGS) entry which is preliminary data.</text>
</comment>
<sequence length="42" mass="4430">MPLAEISAAGSLPQPLIGAVAVGIPLLIVAVFFVFWDRPKKP</sequence>
<keyword evidence="1" id="KW-0812">Transmembrane</keyword>
<name>A0ABW1QJ66_9ACTN</name>
<evidence type="ECO:0000256" key="1">
    <source>
        <dbReference type="SAM" id="Phobius"/>
    </source>
</evidence>
<dbReference type="RefSeq" id="WP_267236157.1">
    <property type="nucleotide sequence ID" value="NZ_JBHSQL010000003.1"/>
</dbReference>
<accession>A0ABW1QJ66</accession>
<keyword evidence="1" id="KW-1133">Transmembrane helix</keyword>
<evidence type="ECO:0000313" key="2">
    <source>
        <dbReference type="EMBL" id="MFC6148561.1"/>
    </source>
</evidence>
<organism evidence="2 3">
    <name type="scientific">Mumia xiangluensis</name>
    <dbReference type="NCBI Taxonomy" id="1678900"/>
    <lineage>
        <taxon>Bacteria</taxon>
        <taxon>Bacillati</taxon>
        <taxon>Actinomycetota</taxon>
        <taxon>Actinomycetes</taxon>
        <taxon>Propionibacteriales</taxon>
        <taxon>Nocardioidaceae</taxon>
        <taxon>Mumia</taxon>
    </lineage>
</organism>
<feature type="transmembrane region" description="Helical" evidence="1">
    <location>
        <begin position="16"/>
        <end position="36"/>
    </location>
</feature>
<protein>
    <submittedName>
        <fullName evidence="2">Uncharacterized protein</fullName>
    </submittedName>
</protein>
<keyword evidence="1" id="KW-0472">Membrane</keyword>
<dbReference type="EMBL" id="JBHSQL010000003">
    <property type="protein sequence ID" value="MFC6148561.1"/>
    <property type="molecule type" value="Genomic_DNA"/>
</dbReference>
<gene>
    <name evidence="2" type="ORF">ACFPYK_04070</name>
</gene>
<proteinExistence type="predicted"/>
<reference evidence="3" key="1">
    <citation type="journal article" date="2019" name="Int. J. Syst. Evol. Microbiol.">
        <title>The Global Catalogue of Microorganisms (GCM) 10K type strain sequencing project: providing services to taxonomists for standard genome sequencing and annotation.</title>
        <authorList>
            <consortium name="The Broad Institute Genomics Platform"/>
            <consortium name="The Broad Institute Genome Sequencing Center for Infectious Disease"/>
            <person name="Wu L."/>
            <person name="Ma J."/>
        </authorList>
    </citation>
    <scope>NUCLEOTIDE SEQUENCE [LARGE SCALE GENOMIC DNA]</scope>
    <source>
        <strain evidence="3">CGMCC 4.7198</strain>
    </source>
</reference>